<dbReference type="RefSeq" id="XP_062791515.1">
    <property type="nucleotide sequence ID" value="XM_062935464.1"/>
</dbReference>
<dbReference type="GeneID" id="87955869"/>
<dbReference type="EMBL" id="CP141884">
    <property type="protein sequence ID" value="WRT66775.1"/>
    <property type="molecule type" value="Genomic_DNA"/>
</dbReference>
<reference evidence="1 2" key="1">
    <citation type="submission" date="2024-01" db="EMBL/GenBank/DDBJ databases">
        <title>Comparative genomics of Cryptococcus and Kwoniella reveals pathogenesis evolution and contrasting modes of karyotype evolution via chromosome fusion or intercentromeric recombination.</title>
        <authorList>
            <person name="Coelho M.A."/>
            <person name="David-Palma M."/>
            <person name="Shea T."/>
            <person name="Bowers K."/>
            <person name="McGinley-Smith S."/>
            <person name="Mohammad A.W."/>
            <person name="Gnirke A."/>
            <person name="Yurkov A.M."/>
            <person name="Nowrousian M."/>
            <person name="Sun S."/>
            <person name="Cuomo C.A."/>
            <person name="Heitman J."/>
        </authorList>
    </citation>
    <scope>NUCLEOTIDE SEQUENCE [LARGE SCALE GENOMIC DNA]</scope>
    <source>
        <strain evidence="1">CBS 11374</strain>
    </source>
</reference>
<keyword evidence="2" id="KW-1185">Reference proteome</keyword>
<name>A0ABZ1CYE1_9TREE</name>
<gene>
    <name evidence="1" type="ORF">IL334_003738</name>
</gene>
<organism evidence="1 2">
    <name type="scientific">Kwoniella shivajii</name>
    <dbReference type="NCBI Taxonomy" id="564305"/>
    <lineage>
        <taxon>Eukaryota</taxon>
        <taxon>Fungi</taxon>
        <taxon>Dikarya</taxon>
        <taxon>Basidiomycota</taxon>
        <taxon>Agaricomycotina</taxon>
        <taxon>Tremellomycetes</taxon>
        <taxon>Tremellales</taxon>
        <taxon>Cryptococcaceae</taxon>
        <taxon>Kwoniella</taxon>
    </lineage>
</organism>
<dbReference type="Proteomes" id="UP001329825">
    <property type="component" value="Chromosome 4"/>
</dbReference>
<sequence length="77" mass="8753">MRFYLSFLNKKQEARRVALGLPADIQDMSIMNQADAAAYKEQLASQMAAAGLDAAKLYENAFDDMTDFENPYFMYVI</sequence>
<proteinExistence type="predicted"/>
<evidence type="ECO:0000313" key="2">
    <source>
        <dbReference type="Proteomes" id="UP001329825"/>
    </source>
</evidence>
<protein>
    <submittedName>
        <fullName evidence="1">Uncharacterized protein</fullName>
    </submittedName>
</protein>
<evidence type="ECO:0000313" key="1">
    <source>
        <dbReference type="EMBL" id="WRT66775.1"/>
    </source>
</evidence>
<accession>A0ABZ1CYE1</accession>